<feature type="transmembrane region" description="Helical" evidence="6">
    <location>
        <begin position="314"/>
        <end position="334"/>
    </location>
</feature>
<dbReference type="InterPro" id="IPR011701">
    <property type="entry name" value="MFS"/>
</dbReference>
<feature type="transmembrane region" description="Helical" evidence="6">
    <location>
        <begin position="340"/>
        <end position="362"/>
    </location>
</feature>
<feature type="transmembrane region" description="Helical" evidence="6">
    <location>
        <begin position="68"/>
        <end position="87"/>
    </location>
</feature>
<dbReference type="PANTHER" id="PTHR23505">
    <property type="entry name" value="SPINSTER"/>
    <property type="match status" value="1"/>
</dbReference>
<feature type="transmembrane region" description="Helical" evidence="6">
    <location>
        <begin position="424"/>
        <end position="442"/>
    </location>
</feature>
<keyword evidence="3 6" id="KW-0812">Transmembrane</keyword>
<accession>A0ABS1WQU0</accession>
<comment type="caution">
    <text evidence="8">The sequence shown here is derived from an EMBL/GenBank/DDBJ whole genome shotgun (WGS) entry which is preliminary data.</text>
</comment>
<protein>
    <submittedName>
        <fullName evidence="8">MFS transporter</fullName>
    </submittedName>
</protein>
<dbReference type="PROSITE" id="PS50850">
    <property type="entry name" value="MFS"/>
    <property type="match status" value="1"/>
</dbReference>
<dbReference type="SUPFAM" id="SSF103473">
    <property type="entry name" value="MFS general substrate transporter"/>
    <property type="match status" value="1"/>
</dbReference>
<dbReference type="Pfam" id="PF07690">
    <property type="entry name" value="MFS_1"/>
    <property type="match status" value="1"/>
</dbReference>
<feature type="transmembrane region" description="Helical" evidence="6">
    <location>
        <begin position="374"/>
        <end position="395"/>
    </location>
</feature>
<dbReference type="RefSeq" id="WP_203165305.1">
    <property type="nucleotide sequence ID" value="NZ_JAEVLS010000001.1"/>
</dbReference>
<feature type="transmembrane region" description="Helical" evidence="6">
    <location>
        <begin position="187"/>
        <end position="205"/>
    </location>
</feature>
<gene>
    <name evidence="8" type="ORF">JM946_01150</name>
</gene>
<dbReference type="InterPro" id="IPR044770">
    <property type="entry name" value="MFS_spinster-like"/>
</dbReference>
<feature type="transmembrane region" description="Helical" evidence="6">
    <location>
        <begin position="246"/>
        <end position="267"/>
    </location>
</feature>
<keyword evidence="5 6" id="KW-0472">Membrane</keyword>
<evidence type="ECO:0000256" key="3">
    <source>
        <dbReference type="ARBA" id="ARBA00022692"/>
    </source>
</evidence>
<dbReference type="Proteomes" id="UP000661077">
    <property type="component" value="Unassembled WGS sequence"/>
</dbReference>
<feature type="transmembrane region" description="Helical" evidence="6">
    <location>
        <begin position="159"/>
        <end position="181"/>
    </location>
</feature>
<keyword evidence="2" id="KW-0813">Transport</keyword>
<dbReference type="PANTHER" id="PTHR23505:SF79">
    <property type="entry name" value="PROTEIN SPINSTER"/>
    <property type="match status" value="1"/>
</dbReference>
<evidence type="ECO:0000256" key="4">
    <source>
        <dbReference type="ARBA" id="ARBA00022989"/>
    </source>
</evidence>
<organism evidence="8 9">
    <name type="scientific">Steroidobacter gossypii</name>
    <dbReference type="NCBI Taxonomy" id="2805490"/>
    <lineage>
        <taxon>Bacteria</taxon>
        <taxon>Pseudomonadati</taxon>
        <taxon>Pseudomonadota</taxon>
        <taxon>Gammaproteobacteria</taxon>
        <taxon>Steroidobacterales</taxon>
        <taxon>Steroidobacteraceae</taxon>
        <taxon>Steroidobacter</taxon>
    </lineage>
</organism>
<evidence type="ECO:0000256" key="1">
    <source>
        <dbReference type="ARBA" id="ARBA00004141"/>
    </source>
</evidence>
<feature type="domain" description="Major facilitator superfamily (MFS) profile" evidence="7">
    <location>
        <begin position="34"/>
        <end position="448"/>
    </location>
</feature>
<comment type="subcellular location">
    <subcellularLocation>
        <location evidence="1">Membrane</location>
        <topology evidence="1">Multi-pass membrane protein</topology>
    </subcellularLocation>
</comment>
<evidence type="ECO:0000256" key="5">
    <source>
        <dbReference type="ARBA" id="ARBA00023136"/>
    </source>
</evidence>
<feature type="transmembrane region" description="Helical" evidence="6">
    <location>
        <begin position="99"/>
        <end position="119"/>
    </location>
</feature>
<dbReference type="CDD" id="cd17328">
    <property type="entry name" value="MFS_spinster_like"/>
    <property type="match status" value="1"/>
</dbReference>
<evidence type="ECO:0000256" key="6">
    <source>
        <dbReference type="SAM" id="Phobius"/>
    </source>
</evidence>
<proteinExistence type="predicted"/>
<sequence>MAIEAGSVGDRAVNASATGSTAGFRASNAYRNYVVWLLFVIYVFNYVDRQILSIVLEPIKQEFDLHDWQLGMLSGLAFAAFYSTLGIPIARMADTRNRVNIITASIVVWSAFTVVSGMAKNFWHLLIARIGVGVGEAGCSPSAYSIISDYVEPKKRATALSIYSMGVYGGSALGFLVGGLVAHEYGWRAAFFTVGLPGLVVALILKLTVKEPPRGFSDPGATVATEPPPFKQVMGNLWAKKSFRHLSLAAGLHAFVSYGLSSFYSPFFMRSHGMSLGDVGAWLSLVVALGGLSGTYLGGAWCDRYFARTQDPRWYVWIPAITLIIVVPFGMVVYSLDNTVAALLLLILYIALAAAYLGPSIASTHRLVGLRERALASAFLLLILNFIGLGLGPMFTGGLSDLFKEYFLSQGVAEQAALADGLRWSIRVTLLINLWSALHYYLAARTLREDIETGTQARAAS</sequence>
<evidence type="ECO:0000313" key="8">
    <source>
        <dbReference type="EMBL" id="MBM0103325.1"/>
    </source>
</evidence>
<reference evidence="8 9" key="1">
    <citation type="journal article" date="2021" name="Int. J. Syst. Evol. Microbiol.">
        <title>Steroidobacter gossypii sp. nov., isolated from soil of cotton cropping field.</title>
        <authorList>
            <person name="Huang R."/>
            <person name="Yang S."/>
            <person name="Zhen C."/>
            <person name="Liu W."/>
        </authorList>
    </citation>
    <scope>NUCLEOTIDE SEQUENCE [LARGE SCALE GENOMIC DNA]</scope>
    <source>
        <strain evidence="8 9">S1-65</strain>
    </source>
</reference>
<dbReference type="EMBL" id="JAEVLS010000001">
    <property type="protein sequence ID" value="MBM0103325.1"/>
    <property type="molecule type" value="Genomic_DNA"/>
</dbReference>
<feature type="transmembrane region" description="Helical" evidence="6">
    <location>
        <begin position="33"/>
        <end position="56"/>
    </location>
</feature>
<evidence type="ECO:0000259" key="7">
    <source>
        <dbReference type="PROSITE" id="PS50850"/>
    </source>
</evidence>
<dbReference type="InterPro" id="IPR036259">
    <property type="entry name" value="MFS_trans_sf"/>
</dbReference>
<feature type="transmembrane region" description="Helical" evidence="6">
    <location>
        <begin position="279"/>
        <end position="302"/>
    </location>
</feature>
<dbReference type="InterPro" id="IPR020846">
    <property type="entry name" value="MFS_dom"/>
</dbReference>
<evidence type="ECO:0000313" key="9">
    <source>
        <dbReference type="Proteomes" id="UP000661077"/>
    </source>
</evidence>
<name>A0ABS1WQU0_9GAMM</name>
<evidence type="ECO:0000256" key="2">
    <source>
        <dbReference type="ARBA" id="ARBA00022448"/>
    </source>
</evidence>
<keyword evidence="9" id="KW-1185">Reference proteome</keyword>
<feature type="transmembrane region" description="Helical" evidence="6">
    <location>
        <begin position="125"/>
        <end position="147"/>
    </location>
</feature>
<dbReference type="Gene3D" id="1.20.1250.20">
    <property type="entry name" value="MFS general substrate transporter like domains"/>
    <property type="match status" value="2"/>
</dbReference>
<keyword evidence="4 6" id="KW-1133">Transmembrane helix</keyword>